<feature type="domain" description="Serine aminopeptidase S33" evidence="3">
    <location>
        <begin position="32"/>
        <end position="147"/>
    </location>
</feature>
<dbReference type="EMBL" id="JACBZX010000001">
    <property type="protein sequence ID" value="NYG38156.1"/>
    <property type="molecule type" value="Genomic_DNA"/>
</dbReference>
<evidence type="ECO:0000256" key="1">
    <source>
        <dbReference type="ARBA" id="ARBA00008645"/>
    </source>
</evidence>
<dbReference type="InterPro" id="IPR029058">
    <property type="entry name" value="AB_hydrolase_fold"/>
</dbReference>
<reference evidence="4 5" key="1">
    <citation type="submission" date="2020-07" db="EMBL/GenBank/DDBJ databases">
        <title>Sequencing the genomes of 1000 actinobacteria strains.</title>
        <authorList>
            <person name="Klenk H.-P."/>
        </authorList>
    </citation>
    <scope>NUCLEOTIDE SEQUENCE [LARGE SCALE GENOMIC DNA]</scope>
    <source>
        <strain evidence="4 5">DSM 24723</strain>
    </source>
</reference>
<dbReference type="Pfam" id="PF12146">
    <property type="entry name" value="Hydrolase_4"/>
    <property type="match status" value="1"/>
</dbReference>
<comment type="caution">
    <text evidence="4">The sequence shown here is derived from an EMBL/GenBank/DDBJ whole genome shotgun (WGS) entry which is preliminary data.</text>
</comment>
<protein>
    <submittedName>
        <fullName evidence="4">Pimeloyl-ACP methyl ester carboxylesterase</fullName>
    </submittedName>
</protein>
<keyword evidence="2" id="KW-0378">Hydrolase</keyword>
<evidence type="ECO:0000313" key="4">
    <source>
        <dbReference type="EMBL" id="NYG38156.1"/>
    </source>
</evidence>
<dbReference type="Proteomes" id="UP000592181">
    <property type="component" value="Unassembled WGS sequence"/>
</dbReference>
<dbReference type="SUPFAM" id="SSF53474">
    <property type="entry name" value="alpha/beta-Hydrolases"/>
    <property type="match status" value="1"/>
</dbReference>
<dbReference type="AlphaFoldDB" id="A0A852X552"/>
<dbReference type="Gene3D" id="3.40.50.1820">
    <property type="entry name" value="alpha/beta hydrolase"/>
    <property type="match status" value="1"/>
</dbReference>
<evidence type="ECO:0000256" key="2">
    <source>
        <dbReference type="ARBA" id="ARBA00022801"/>
    </source>
</evidence>
<dbReference type="PANTHER" id="PTHR22946:SF9">
    <property type="entry name" value="POLYKETIDE TRANSFERASE AF380"/>
    <property type="match status" value="1"/>
</dbReference>
<accession>A0A852X552</accession>
<dbReference type="PANTHER" id="PTHR22946">
    <property type="entry name" value="DIENELACTONE HYDROLASE DOMAIN-CONTAINING PROTEIN-RELATED"/>
    <property type="match status" value="1"/>
</dbReference>
<proteinExistence type="inferred from homology"/>
<evidence type="ECO:0000259" key="3">
    <source>
        <dbReference type="Pfam" id="PF12146"/>
    </source>
</evidence>
<dbReference type="InterPro" id="IPR050261">
    <property type="entry name" value="FrsA_esterase"/>
</dbReference>
<dbReference type="RefSeq" id="WP_179463395.1">
    <property type="nucleotide sequence ID" value="NZ_JACBZX010000001.1"/>
</dbReference>
<organism evidence="4 5">
    <name type="scientific">Janibacter alkaliphilus</name>
    <dbReference type="NCBI Taxonomy" id="1069963"/>
    <lineage>
        <taxon>Bacteria</taxon>
        <taxon>Bacillati</taxon>
        <taxon>Actinomycetota</taxon>
        <taxon>Actinomycetes</taxon>
        <taxon>Micrococcales</taxon>
        <taxon>Intrasporangiaceae</taxon>
        <taxon>Janibacter</taxon>
    </lineage>
</organism>
<dbReference type="GO" id="GO:0052689">
    <property type="term" value="F:carboxylic ester hydrolase activity"/>
    <property type="evidence" value="ECO:0007669"/>
    <property type="project" value="UniProtKB-ARBA"/>
</dbReference>
<gene>
    <name evidence="4" type="ORF">BJY28_002625</name>
</gene>
<name>A0A852X552_9MICO</name>
<keyword evidence="5" id="KW-1185">Reference proteome</keyword>
<sequence length="311" mass="33039">MLRETSVTSAGERCGAWYLPGEGDAFAGQHGRPCVVMAHGFGGTRDTGLLAFAEGFAEAGLAVLLFDYRGFADSTGEPRQDVAYRRQRADYHAAIAAARRLPGVDPRRIVLWGTSYSGGHVLPVGTRDGAVAAAIAMTPATDGAAALALIARRDGLAPLLRLTGHGLRDLGRAVRRREPHRVPIAAEPGELGVLTAPGALAGYTEIAGPTWRNEVCARACLEVGLNRPTIYARRVGFPLLVQVGDQDRTAPPAAARRAAEKAGAELRSYPVDHFDVYTGEGQQRMLADQLAFLQDRLGARPREEVTTAPAG</sequence>
<comment type="similarity">
    <text evidence="1">Belongs to the AB hydrolase superfamily.</text>
</comment>
<evidence type="ECO:0000313" key="5">
    <source>
        <dbReference type="Proteomes" id="UP000592181"/>
    </source>
</evidence>
<dbReference type="InterPro" id="IPR022742">
    <property type="entry name" value="Hydrolase_4"/>
</dbReference>